<evidence type="ECO:0000256" key="2">
    <source>
        <dbReference type="ARBA" id="ARBA00022801"/>
    </source>
</evidence>
<feature type="domain" description="Inosine/uridine-preferring nucleoside hydrolase" evidence="4">
    <location>
        <begin position="5"/>
        <end position="345"/>
    </location>
</feature>
<evidence type="ECO:0000259" key="4">
    <source>
        <dbReference type="Pfam" id="PF01156"/>
    </source>
</evidence>
<accession>A0A0F7SPX2</accession>
<dbReference type="Pfam" id="PF01156">
    <property type="entry name" value="IU_nuc_hydro"/>
    <property type="match status" value="1"/>
</dbReference>
<dbReference type="InterPro" id="IPR036452">
    <property type="entry name" value="Ribo_hydro-like"/>
</dbReference>
<dbReference type="InterPro" id="IPR015910">
    <property type="entry name" value="I/U_nuclsd_hydro_CS"/>
</dbReference>
<dbReference type="InterPro" id="IPR023186">
    <property type="entry name" value="IUNH"/>
</dbReference>
<evidence type="ECO:0000256" key="1">
    <source>
        <dbReference type="ARBA" id="ARBA00009176"/>
    </source>
</evidence>
<dbReference type="Gene3D" id="3.90.245.10">
    <property type="entry name" value="Ribonucleoside hydrolase-like"/>
    <property type="match status" value="1"/>
</dbReference>
<comment type="similarity">
    <text evidence="1">Belongs to the IUNH family.</text>
</comment>
<sequence>MVKNIWLDCDPGHDDAVALLLALNLSEINLLGVSSVNGNSGLENTTRNAATLLAMFKAREDMPLERGAKEPIAGPEFNEGAAEAIHGSSGLDGVELLPPLSDPRVQHFYSKAPAGTDTAVQGMARAIRDSWKDGQGEKVWIVVTGPCTNAARLIKMEEDLVKDAVAGWVVMGGSFDIPQWTPVAEFNIHTDPAALSEILRPAPFPPVILDPLNITHSAIFTSDIHQRLLDPKGKNGSDWRKRGESDVRWMLSTLLTFFADTYLKVFDFKDGPPIHDALCVAWLGDPSLFKGRWCDLEVGSIDEGSAGRGQTRLVKGTEWRNGSFEHGVLGNCFVLETLDTSTFWNMFLECVDKVEKKIQA</sequence>
<dbReference type="GO" id="GO:0045437">
    <property type="term" value="F:uridine nucleosidase activity"/>
    <property type="evidence" value="ECO:0007669"/>
    <property type="project" value="UniProtKB-ARBA"/>
</dbReference>
<reference evidence="5" key="1">
    <citation type="submission" date="2014-08" db="EMBL/GenBank/DDBJ databases">
        <authorList>
            <person name="Sharma Rahul"/>
            <person name="Thines Marco"/>
        </authorList>
    </citation>
    <scope>NUCLEOTIDE SEQUENCE</scope>
</reference>
<dbReference type="PANTHER" id="PTHR12304">
    <property type="entry name" value="INOSINE-URIDINE PREFERRING NUCLEOSIDE HYDROLASE"/>
    <property type="match status" value="1"/>
</dbReference>
<dbReference type="PANTHER" id="PTHR12304:SF4">
    <property type="entry name" value="URIDINE NUCLEOSIDASE"/>
    <property type="match status" value="1"/>
</dbReference>
<protein>
    <submittedName>
        <fullName evidence="5">Predicted inosine-uridine preferring nucleoside hydrolase</fullName>
    </submittedName>
</protein>
<keyword evidence="3" id="KW-0326">Glycosidase</keyword>
<dbReference type="GO" id="GO:0006152">
    <property type="term" value="P:purine nucleoside catabolic process"/>
    <property type="evidence" value="ECO:0007669"/>
    <property type="project" value="TreeGrafter"/>
</dbReference>
<dbReference type="PROSITE" id="PS01247">
    <property type="entry name" value="IUNH"/>
    <property type="match status" value="1"/>
</dbReference>
<dbReference type="GO" id="GO:0008477">
    <property type="term" value="F:purine nucleosidase activity"/>
    <property type="evidence" value="ECO:0007669"/>
    <property type="project" value="TreeGrafter"/>
</dbReference>
<evidence type="ECO:0000256" key="3">
    <source>
        <dbReference type="ARBA" id="ARBA00023295"/>
    </source>
</evidence>
<dbReference type="GO" id="GO:0005829">
    <property type="term" value="C:cytosol"/>
    <property type="evidence" value="ECO:0007669"/>
    <property type="project" value="TreeGrafter"/>
</dbReference>
<dbReference type="EMBL" id="LN483142">
    <property type="protein sequence ID" value="CED83431.1"/>
    <property type="molecule type" value="Genomic_DNA"/>
</dbReference>
<dbReference type="AlphaFoldDB" id="A0A0F7SPX2"/>
<evidence type="ECO:0000313" key="5">
    <source>
        <dbReference type="EMBL" id="CED83431.1"/>
    </source>
</evidence>
<dbReference type="InterPro" id="IPR001910">
    <property type="entry name" value="Inosine/uridine_hydrolase_dom"/>
</dbReference>
<name>A0A0F7SPX2_PHARH</name>
<proteinExistence type="inferred from homology"/>
<keyword evidence="2 5" id="KW-0378">Hydrolase</keyword>
<organism evidence="5">
    <name type="scientific">Phaffia rhodozyma</name>
    <name type="common">Yeast</name>
    <name type="synonym">Xanthophyllomyces dendrorhous</name>
    <dbReference type="NCBI Taxonomy" id="264483"/>
    <lineage>
        <taxon>Eukaryota</taxon>
        <taxon>Fungi</taxon>
        <taxon>Dikarya</taxon>
        <taxon>Basidiomycota</taxon>
        <taxon>Agaricomycotina</taxon>
        <taxon>Tremellomycetes</taxon>
        <taxon>Cystofilobasidiales</taxon>
        <taxon>Mrakiaceae</taxon>
        <taxon>Phaffia</taxon>
    </lineage>
</organism>
<dbReference type="SUPFAM" id="SSF53590">
    <property type="entry name" value="Nucleoside hydrolase"/>
    <property type="match status" value="1"/>
</dbReference>